<dbReference type="Proteomes" id="UP000678679">
    <property type="component" value="Chromosome 1"/>
</dbReference>
<dbReference type="InterPro" id="IPR013517">
    <property type="entry name" value="FG-GAP"/>
</dbReference>
<dbReference type="PANTHER" id="PTHR44103:SF1">
    <property type="entry name" value="PROPROTEIN CONVERTASE P"/>
    <property type="match status" value="1"/>
</dbReference>
<organism evidence="3 4">
    <name type="scientific">Flammeovirga yaeyamensis</name>
    <dbReference type="NCBI Taxonomy" id="367791"/>
    <lineage>
        <taxon>Bacteria</taxon>
        <taxon>Pseudomonadati</taxon>
        <taxon>Bacteroidota</taxon>
        <taxon>Cytophagia</taxon>
        <taxon>Cytophagales</taxon>
        <taxon>Flammeovirgaceae</taxon>
        <taxon>Flammeovirga</taxon>
    </lineage>
</organism>
<dbReference type="PANTHER" id="PTHR44103">
    <property type="entry name" value="PROPROTEIN CONVERTASE P"/>
    <property type="match status" value="1"/>
</dbReference>
<reference evidence="3 4" key="1">
    <citation type="submission" date="2021-05" db="EMBL/GenBank/DDBJ databases">
        <title>Comparative genomic studies on the polysaccharide-degrading batcterial strains of the Flammeovirga genus.</title>
        <authorList>
            <person name="Zewei F."/>
            <person name="Zheng Z."/>
            <person name="Yu L."/>
            <person name="Ruyue G."/>
            <person name="Yanhong M."/>
            <person name="Yuanyuan C."/>
            <person name="Jingyan G."/>
            <person name="Wenjun H."/>
        </authorList>
    </citation>
    <scope>NUCLEOTIDE SEQUENCE [LARGE SCALE GENOMIC DNA]</scope>
    <source>
        <strain evidence="3 4">NBRC:100898</strain>
    </source>
</reference>
<dbReference type="Pfam" id="PF18962">
    <property type="entry name" value="Por_Secre_tail"/>
    <property type="match status" value="1"/>
</dbReference>
<dbReference type="InterPro" id="IPR028994">
    <property type="entry name" value="Integrin_alpha_N"/>
</dbReference>
<evidence type="ECO:0000313" key="3">
    <source>
        <dbReference type="EMBL" id="QWG01331.1"/>
    </source>
</evidence>
<gene>
    <name evidence="3" type="ORF">KMW28_16945</name>
</gene>
<evidence type="ECO:0000313" key="4">
    <source>
        <dbReference type="Proteomes" id="UP000678679"/>
    </source>
</evidence>
<dbReference type="AlphaFoldDB" id="A0AAX1N4L4"/>
<dbReference type="InterPro" id="IPR026444">
    <property type="entry name" value="Secre_tail"/>
</dbReference>
<protein>
    <submittedName>
        <fullName evidence="3">VCBS repeat-containing protein</fullName>
    </submittedName>
</protein>
<dbReference type="Pfam" id="PF13517">
    <property type="entry name" value="FG-GAP_3"/>
    <property type="match status" value="2"/>
</dbReference>
<accession>A0AAX1N4L4</accession>
<dbReference type="KEGG" id="fya:KMW28_16945"/>
<sequence>MKDYILTLLILFNTLSISAQNIGIVPSTEGIKVSKDGKEFINPFFGGLNAPQFSNLDLDLDGNNDLVIFDRTSRKVYTFLWKSDDWIHAPEYELIFPQNVRFWMQLIDFNQDGTKDLIIGEEDGIYLYKNTSTGSKVAFDKTPQQLFSTTFSGNPTPLSSSLSDTPAIVDVNNDGLVDFVTFVQGLGGTVESHINQGIENGTPTFKKTTDFWGNFQECGDCATYIFGNEQCPSNQKIMHLGASITLHDVNGNGLYDLIIGEKECNNLVFLPNKGTASEAVFDEVTVNFPDNHPILFPDFPAAYFIDTNNDQVQDMIIAPNVDENDLNLTDFSKYIWRYTNTGTPSSPVWTLQEEDFLQNTGIDVGQRSRPALYDVDQNGTLDLLIGYRNAYDADENPIGGGITYYKNIGSNENPSFEWVTDNYLNIIEWGMIDIYPQIVDWNGDGKLNLIISGAVPNSNQAGAYLFDFATDYSSDKTPQLIYAHRPDDVVYFYDINQDGKADLLHGKFSGSLEYHQQQENESFQLEDEAYLGLSGDILRKYPSAFIYDLNNDGNLDLLVWDDSGTPRIWRDFKSDSPEYQGRAFFSPIDNEFNAYTYGNRLNSVILNNYLITGSESGGITIATLDEYDQPLSIPDNSFNESVLSVYPNPASQEVKLRNTTNNDLQITIYNHLGQYVDRFILKGESIKVENTQQWSRGVYFIRAVDSNNSIQTSRLILQ</sequence>
<keyword evidence="1" id="KW-0732">Signal</keyword>
<keyword evidence="4" id="KW-1185">Reference proteome</keyword>
<dbReference type="EMBL" id="CP076132">
    <property type="protein sequence ID" value="QWG01331.1"/>
    <property type="molecule type" value="Genomic_DNA"/>
</dbReference>
<feature type="domain" description="Secretion system C-terminal sorting" evidence="2">
    <location>
        <begin position="645"/>
        <end position="716"/>
    </location>
</feature>
<name>A0AAX1N4L4_9BACT</name>
<dbReference type="SUPFAM" id="SSF69318">
    <property type="entry name" value="Integrin alpha N-terminal domain"/>
    <property type="match status" value="2"/>
</dbReference>
<evidence type="ECO:0000259" key="2">
    <source>
        <dbReference type="Pfam" id="PF18962"/>
    </source>
</evidence>
<dbReference type="Gene3D" id="2.130.10.130">
    <property type="entry name" value="Integrin alpha, N-terminal"/>
    <property type="match status" value="2"/>
</dbReference>
<proteinExistence type="predicted"/>
<dbReference type="NCBIfam" id="TIGR04183">
    <property type="entry name" value="Por_Secre_tail"/>
    <property type="match status" value="1"/>
</dbReference>
<evidence type="ECO:0000256" key="1">
    <source>
        <dbReference type="ARBA" id="ARBA00022729"/>
    </source>
</evidence>
<dbReference type="RefSeq" id="WP_169662830.1">
    <property type="nucleotide sequence ID" value="NZ_CP076132.1"/>
</dbReference>